<feature type="domain" description="Nucleotide modification associated" evidence="2">
    <location>
        <begin position="24"/>
        <end position="243"/>
    </location>
</feature>
<feature type="compositionally biased region" description="Acidic residues" evidence="1">
    <location>
        <begin position="1"/>
        <end position="11"/>
    </location>
</feature>
<evidence type="ECO:0000259" key="2">
    <source>
        <dbReference type="Pfam" id="PF18754"/>
    </source>
</evidence>
<name>A0ABD6AVE5_9EURY</name>
<proteinExistence type="predicted"/>
<protein>
    <recommendedName>
        <fullName evidence="2">Nucleotide modification associated domain-containing protein</fullName>
    </recommendedName>
</protein>
<organism evidence="3 4">
    <name type="scientific">Halomarina rubra</name>
    <dbReference type="NCBI Taxonomy" id="2071873"/>
    <lineage>
        <taxon>Archaea</taxon>
        <taxon>Methanobacteriati</taxon>
        <taxon>Methanobacteriota</taxon>
        <taxon>Stenosarchaea group</taxon>
        <taxon>Halobacteria</taxon>
        <taxon>Halobacteriales</taxon>
        <taxon>Natronomonadaceae</taxon>
        <taxon>Halomarina</taxon>
    </lineage>
</organism>
<evidence type="ECO:0000313" key="4">
    <source>
        <dbReference type="Proteomes" id="UP001597187"/>
    </source>
</evidence>
<dbReference type="AlphaFoldDB" id="A0ABD6AVE5"/>
<keyword evidence="4" id="KW-1185">Reference proteome</keyword>
<comment type="caution">
    <text evidence="3">The sequence shown here is derived from an EMBL/GenBank/DDBJ whole genome shotgun (WGS) entry which is preliminary data.</text>
</comment>
<gene>
    <name evidence="3" type="ORF">ACFSBT_10705</name>
</gene>
<dbReference type="Pfam" id="PF18754">
    <property type="entry name" value="Nmad3"/>
    <property type="match status" value="1"/>
</dbReference>
<evidence type="ECO:0000256" key="1">
    <source>
        <dbReference type="SAM" id="MobiDB-lite"/>
    </source>
</evidence>
<evidence type="ECO:0000313" key="3">
    <source>
        <dbReference type="EMBL" id="MFD1513746.1"/>
    </source>
</evidence>
<dbReference type="Proteomes" id="UP001597187">
    <property type="component" value="Unassembled WGS sequence"/>
</dbReference>
<dbReference type="InterPro" id="IPR041135">
    <property type="entry name" value="Nmad3"/>
</dbReference>
<reference evidence="3 4" key="1">
    <citation type="journal article" date="2019" name="Int. J. Syst. Evol. Microbiol.">
        <title>The Global Catalogue of Microorganisms (GCM) 10K type strain sequencing project: providing services to taxonomists for standard genome sequencing and annotation.</title>
        <authorList>
            <consortium name="The Broad Institute Genomics Platform"/>
            <consortium name="The Broad Institute Genome Sequencing Center for Infectious Disease"/>
            <person name="Wu L."/>
            <person name="Ma J."/>
        </authorList>
    </citation>
    <scope>NUCLEOTIDE SEQUENCE [LARGE SCALE GENOMIC DNA]</scope>
    <source>
        <strain evidence="3 4">CGMCC 1.12563</strain>
    </source>
</reference>
<accession>A0ABD6AVE5</accession>
<dbReference type="EMBL" id="JBHUDC010000005">
    <property type="protein sequence ID" value="MFD1513746.1"/>
    <property type="molecule type" value="Genomic_DNA"/>
</dbReference>
<sequence length="257" mass="28686">MTDDENGDDPNDASAHAPSDRAPRAVAINVAANTNQPGFRGPIHPDGTFEYIPIPETKPTRDSVPTYADLDVETDVSDVAETPLHFDPEFPEAGGERYTYGDEHGVKARPLSELRADDWLFFYATLSQRGDPAWWQSPRWGAYLVGGMCLARDAVTGEQYRAMDDAEREPFRTNAHVRRETFDAEVLILGDEGRSRLFERVVPLSGQEAGIDANRLVVDLSSDSGKGPWWRRPMRFDAGATAELRRVVTERDLESCF</sequence>
<feature type="region of interest" description="Disordered" evidence="1">
    <location>
        <begin position="1"/>
        <end position="24"/>
    </location>
</feature>
<dbReference type="RefSeq" id="WP_250873715.1">
    <property type="nucleotide sequence ID" value="NZ_JALXFV010000005.1"/>
</dbReference>